<evidence type="ECO:0000313" key="10">
    <source>
        <dbReference type="Proteomes" id="UP000011996"/>
    </source>
</evidence>
<comment type="similarity">
    <text evidence="6">Belongs to the exbB/tolQ family.</text>
</comment>
<dbReference type="PATRIC" id="fig|1263868.3.peg.5840"/>
<evidence type="ECO:0000256" key="7">
    <source>
        <dbReference type="SAM" id="Phobius"/>
    </source>
</evidence>
<feature type="transmembrane region" description="Helical" evidence="7">
    <location>
        <begin position="143"/>
        <end position="163"/>
    </location>
</feature>
<keyword evidence="4 7" id="KW-1133">Transmembrane helix</keyword>
<comment type="caution">
    <text evidence="9">The sequence shown here is derived from an EMBL/GenBank/DDBJ whole genome shotgun (WGS) entry which is preliminary data.</text>
</comment>
<keyword evidence="6" id="KW-0813">Transport</keyword>
<evidence type="ECO:0000256" key="6">
    <source>
        <dbReference type="RuleBase" id="RU004057"/>
    </source>
</evidence>
<evidence type="ECO:0000256" key="1">
    <source>
        <dbReference type="ARBA" id="ARBA00004651"/>
    </source>
</evidence>
<dbReference type="Pfam" id="PF01618">
    <property type="entry name" value="MotA_ExbB"/>
    <property type="match status" value="1"/>
</dbReference>
<keyword evidence="3 7" id="KW-0812">Transmembrane</keyword>
<keyword evidence="5 7" id="KW-0472">Membrane</keyword>
<organism evidence="9 10">
    <name type="scientific">Rhodopirellula europaea SH398</name>
    <dbReference type="NCBI Taxonomy" id="1263868"/>
    <lineage>
        <taxon>Bacteria</taxon>
        <taxon>Pseudomonadati</taxon>
        <taxon>Planctomycetota</taxon>
        <taxon>Planctomycetia</taxon>
        <taxon>Pirellulales</taxon>
        <taxon>Pirellulaceae</taxon>
        <taxon>Rhodopirellula</taxon>
    </lineage>
</organism>
<dbReference type="RefSeq" id="WP_008671334.1">
    <property type="nucleotide sequence ID" value="NZ_ANOF01000172.1"/>
</dbReference>
<feature type="transmembrane region" description="Helical" evidence="7">
    <location>
        <begin position="175"/>
        <end position="196"/>
    </location>
</feature>
<dbReference type="InterPro" id="IPR002898">
    <property type="entry name" value="MotA_ExbB_proton_chnl"/>
</dbReference>
<evidence type="ECO:0000256" key="3">
    <source>
        <dbReference type="ARBA" id="ARBA00022692"/>
    </source>
</evidence>
<feature type="transmembrane region" description="Helical" evidence="7">
    <location>
        <begin position="39"/>
        <end position="60"/>
    </location>
</feature>
<accession>M5SD44</accession>
<name>M5SD44_9BACT</name>
<dbReference type="EMBL" id="ANOF01000172">
    <property type="protein sequence ID" value="EMI24059.1"/>
    <property type="molecule type" value="Genomic_DNA"/>
</dbReference>
<dbReference type="GO" id="GO:0005886">
    <property type="term" value="C:plasma membrane"/>
    <property type="evidence" value="ECO:0007669"/>
    <property type="project" value="UniProtKB-SubCell"/>
</dbReference>
<feature type="domain" description="MotA/TolQ/ExbB proton channel" evidence="8">
    <location>
        <begin position="108"/>
        <end position="208"/>
    </location>
</feature>
<sequence>MSKSYHIFSTGSMSGGWSWMIQCGAIAALIWMGHLTGTLTEVCLFIIAAFAAMCGLLPFLRSVNELQRDVIQCGEEHDDLIGIPNSKGEELLKVGTDGAGSMHQLAHQMVEGEGRASKEEITEAFFECFDEHWDARVETLRDAANYCPSLGIAGTMLGMGQLAGSLQADMNIADIGAAIAVMSYTTLAGGACFVLLSGLARRLTNSVAAHRKDLKYVASMFCRAGDSGSRGPRDINHFKQPGVA</sequence>
<gene>
    <name evidence="9" type="ORF">RESH_05381</name>
</gene>
<dbReference type="InterPro" id="IPR036259">
    <property type="entry name" value="MFS_trans_sf"/>
</dbReference>
<dbReference type="AlphaFoldDB" id="M5SD44"/>
<keyword evidence="2" id="KW-1003">Cell membrane</keyword>
<feature type="transmembrane region" description="Helical" evidence="7">
    <location>
        <begin position="12"/>
        <end position="33"/>
    </location>
</feature>
<dbReference type="Proteomes" id="UP000011996">
    <property type="component" value="Unassembled WGS sequence"/>
</dbReference>
<evidence type="ECO:0000256" key="4">
    <source>
        <dbReference type="ARBA" id="ARBA00022989"/>
    </source>
</evidence>
<evidence type="ECO:0000256" key="2">
    <source>
        <dbReference type="ARBA" id="ARBA00022475"/>
    </source>
</evidence>
<evidence type="ECO:0000256" key="5">
    <source>
        <dbReference type="ARBA" id="ARBA00023136"/>
    </source>
</evidence>
<reference evidence="9 10" key="1">
    <citation type="journal article" date="2013" name="Mar. Genomics">
        <title>Expression of sulfatases in Rhodopirellula baltica and the diversity of sulfatases in the genus Rhodopirellula.</title>
        <authorList>
            <person name="Wegner C.E."/>
            <person name="Richter-Heitmann T."/>
            <person name="Klindworth A."/>
            <person name="Klockow C."/>
            <person name="Richter M."/>
            <person name="Achstetter T."/>
            <person name="Glockner F.O."/>
            <person name="Harder J."/>
        </authorList>
    </citation>
    <scope>NUCLEOTIDE SEQUENCE [LARGE SCALE GENOMIC DNA]</scope>
    <source>
        <strain evidence="9 10">SH398</strain>
    </source>
</reference>
<dbReference type="OrthoDB" id="10006259at2"/>
<keyword evidence="6" id="KW-0653">Protein transport</keyword>
<dbReference type="STRING" id="1263868.RESH_05381"/>
<protein>
    <submittedName>
        <fullName evidence="9">Membrane protein</fullName>
    </submittedName>
</protein>
<dbReference type="SUPFAM" id="SSF103473">
    <property type="entry name" value="MFS general substrate transporter"/>
    <property type="match status" value="1"/>
</dbReference>
<comment type="subcellular location">
    <subcellularLocation>
        <location evidence="1">Cell membrane</location>
        <topology evidence="1">Multi-pass membrane protein</topology>
    </subcellularLocation>
    <subcellularLocation>
        <location evidence="6">Membrane</location>
        <topology evidence="6">Multi-pass membrane protein</topology>
    </subcellularLocation>
</comment>
<evidence type="ECO:0000313" key="9">
    <source>
        <dbReference type="EMBL" id="EMI24059.1"/>
    </source>
</evidence>
<dbReference type="GO" id="GO:0015031">
    <property type="term" value="P:protein transport"/>
    <property type="evidence" value="ECO:0007669"/>
    <property type="project" value="UniProtKB-KW"/>
</dbReference>
<evidence type="ECO:0000259" key="8">
    <source>
        <dbReference type="Pfam" id="PF01618"/>
    </source>
</evidence>
<proteinExistence type="inferred from homology"/>